<dbReference type="InterPro" id="IPR041242">
    <property type="entry name" value="HNHc_6"/>
</dbReference>
<sequence length="221" mass="25584">MSKLYKRNGVYCIDAVALKQTDEMFLDCGDTLEVDIKLIDRRHITDKQRRFIFALCGEIARYTGYDSEWVRMELQQQYASVMEIEVESLSSCSMTYANGLIRAIIDYCIYNEIPFAKKIIADYDYTFDEKQSYALALKRRCVICGKHAEIHHVDAIGSGNNRQKISHVGKRALPLCKGCHIKCHTIGNEIFIQENHLSPFIIDKKMEYFIKKGELKVFDDD</sequence>
<proteinExistence type="predicted"/>
<evidence type="ECO:0000313" key="2">
    <source>
        <dbReference type="Proteomes" id="UP000030008"/>
    </source>
</evidence>
<evidence type="ECO:0000313" key="1">
    <source>
        <dbReference type="EMBL" id="KGJ52335.1"/>
    </source>
</evidence>
<dbReference type="EMBL" id="JQIF01000072">
    <property type="protein sequence ID" value="KGJ52335.1"/>
    <property type="molecule type" value="Genomic_DNA"/>
</dbReference>
<dbReference type="AlphaFoldDB" id="A0A099I3S9"/>
<organism evidence="1 2">
    <name type="scientific">Clostridium innocuum</name>
    <dbReference type="NCBI Taxonomy" id="1522"/>
    <lineage>
        <taxon>Bacteria</taxon>
        <taxon>Bacillati</taxon>
        <taxon>Bacillota</taxon>
        <taxon>Clostridia</taxon>
        <taxon>Eubacteriales</taxon>
        <taxon>Clostridiaceae</taxon>
        <taxon>Clostridium</taxon>
    </lineage>
</organism>
<dbReference type="Proteomes" id="UP000030008">
    <property type="component" value="Unassembled WGS sequence"/>
</dbReference>
<name>A0A099I3S9_CLOIN</name>
<protein>
    <submittedName>
        <fullName evidence="1">Uncharacterized protein</fullName>
    </submittedName>
</protein>
<comment type="caution">
    <text evidence="1">The sequence shown here is derived from an EMBL/GenBank/DDBJ whole genome shotgun (WGS) entry which is preliminary data.</text>
</comment>
<gene>
    <name evidence="1" type="ORF">CIAN88_15460</name>
</gene>
<dbReference type="Pfam" id="PF16784">
    <property type="entry name" value="HNHc_6"/>
    <property type="match status" value="1"/>
</dbReference>
<dbReference type="RefSeq" id="WP_044906445.1">
    <property type="nucleotide sequence ID" value="NZ_JQIF01000072.1"/>
</dbReference>
<reference evidence="1 2" key="1">
    <citation type="submission" date="2014-08" db="EMBL/GenBank/DDBJ databases">
        <title>Clostridium innocuum, an unnegligible vancomycin-resistant pathogen causing extra-intestinal infections.</title>
        <authorList>
            <person name="Feng Y."/>
            <person name="Chiu C.-H."/>
        </authorList>
    </citation>
    <scope>NUCLEOTIDE SEQUENCE [LARGE SCALE GENOMIC DNA]</scope>
    <source>
        <strain evidence="1 2">AN88</strain>
    </source>
</reference>
<accession>A0A099I3S9</accession>